<keyword evidence="17" id="KW-0548">Nucleotidyltransferase</keyword>
<dbReference type="AlphaFoldDB" id="A0A857J289"/>
<dbReference type="GO" id="GO:0043752">
    <property type="term" value="F:adenosylcobinamide kinase activity"/>
    <property type="evidence" value="ECO:0007669"/>
    <property type="project" value="UniProtKB-EC"/>
</dbReference>
<gene>
    <name evidence="17" type="primary">cobU</name>
    <name evidence="17" type="ORF">GT347_03025</name>
</gene>
<feature type="active site" description="GMP-histidine intermediate" evidence="15">
    <location>
        <position position="57"/>
    </location>
</feature>
<keyword evidence="9 14" id="KW-0808">Transferase</keyword>
<comment type="catalytic activity">
    <reaction evidence="3">
        <text>adenosylcob(III)inamide + GTP = adenosylcob(III)inamide phosphate + GDP + H(+)</text>
        <dbReference type="Rhea" id="RHEA:15765"/>
        <dbReference type="ChEBI" id="CHEBI:2480"/>
        <dbReference type="ChEBI" id="CHEBI:15378"/>
        <dbReference type="ChEBI" id="CHEBI:37565"/>
        <dbReference type="ChEBI" id="CHEBI:58189"/>
        <dbReference type="ChEBI" id="CHEBI:58502"/>
        <dbReference type="EC" id="2.7.1.156"/>
    </reaction>
</comment>
<comment type="catalytic activity">
    <reaction evidence="1 14">
        <text>adenosylcob(III)inamide + ATP = adenosylcob(III)inamide phosphate + ADP + H(+)</text>
        <dbReference type="Rhea" id="RHEA:15769"/>
        <dbReference type="ChEBI" id="CHEBI:2480"/>
        <dbReference type="ChEBI" id="CHEBI:15378"/>
        <dbReference type="ChEBI" id="CHEBI:30616"/>
        <dbReference type="ChEBI" id="CHEBI:58502"/>
        <dbReference type="ChEBI" id="CHEBI:456216"/>
        <dbReference type="EC" id="2.7.1.156"/>
    </reaction>
</comment>
<feature type="binding site" evidence="16">
    <location>
        <begin position="11"/>
        <end position="18"/>
    </location>
    <ligand>
        <name>GTP</name>
        <dbReference type="ChEBI" id="CHEBI:37565"/>
    </ligand>
</feature>
<dbReference type="UniPathway" id="UPA00148">
    <property type="reaction ID" value="UER00236"/>
</dbReference>
<dbReference type="Gene3D" id="3.40.50.300">
    <property type="entry name" value="P-loop containing nucleotide triphosphate hydrolases"/>
    <property type="match status" value="1"/>
</dbReference>
<dbReference type="GO" id="GO:0005524">
    <property type="term" value="F:ATP binding"/>
    <property type="evidence" value="ECO:0007669"/>
    <property type="project" value="UniProtKB-UniRule"/>
</dbReference>
<evidence type="ECO:0000313" key="18">
    <source>
        <dbReference type="Proteomes" id="UP000464787"/>
    </source>
</evidence>
<dbReference type="KEGG" id="xyk:GT347_03025"/>
<feature type="binding site" evidence="16">
    <location>
        <position position="94"/>
    </location>
    <ligand>
        <name>GTP</name>
        <dbReference type="ChEBI" id="CHEBI:37565"/>
    </ligand>
</feature>
<comment type="catalytic activity">
    <reaction evidence="2 14">
        <text>adenosylcob(III)inamide phosphate + GTP + H(+) = adenosylcob(III)inamide-GDP + diphosphate</text>
        <dbReference type="Rhea" id="RHEA:22712"/>
        <dbReference type="ChEBI" id="CHEBI:15378"/>
        <dbReference type="ChEBI" id="CHEBI:33019"/>
        <dbReference type="ChEBI" id="CHEBI:37565"/>
        <dbReference type="ChEBI" id="CHEBI:58502"/>
        <dbReference type="ChEBI" id="CHEBI:60487"/>
        <dbReference type="EC" id="2.7.7.62"/>
    </reaction>
</comment>
<evidence type="ECO:0000256" key="11">
    <source>
        <dbReference type="ARBA" id="ARBA00022777"/>
    </source>
</evidence>
<dbReference type="GO" id="GO:0005525">
    <property type="term" value="F:GTP binding"/>
    <property type="evidence" value="ECO:0007669"/>
    <property type="project" value="UniProtKB-UniRule"/>
</dbReference>
<dbReference type="CDD" id="cd00544">
    <property type="entry name" value="CobU"/>
    <property type="match status" value="1"/>
</dbReference>
<dbReference type="PANTHER" id="PTHR34848">
    <property type="match status" value="1"/>
</dbReference>
<keyword evidence="11 14" id="KW-0418">Kinase</keyword>
<comment type="function">
    <text evidence="4 14">Catalyzes ATP-dependent phosphorylation of adenosylcobinamide and addition of GMP to adenosylcobinamide phosphate.</text>
</comment>
<keyword evidence="13 14" id="KW-0342">GTP-binding</keyword>
<comment type="pathway">
    <text evidence="6 14">Cofactor biosynthesis; adenosylcobalamin biosynthesis; adenosylcobalamin from cob(II)yrinate a,c-diamide: step 5/7.</text>
</comment>
<dbReference type="GO" id="GO:0009236">
    <property type="term" value="P:cobalamin biosynthetic process"/>
    <property type="evidence" value="ECO:0007669"/>
    <property type="project" value="UniProtKB-UniRule"/>
</dbReference>
<dbReference type="EMBL" id="CP047650">
    <property type="protein sequence ID" value="QHI97048.1"/>
    <property type="molecule type" value="Genomic_DNA"/>
</dbReference>
<dbReference type="InterPro" id="IPR003203">
    <property type="entry name" value="CobU/CobP"/>
</dbReference>
<comment type="similarity">
    <text evidence="7 14">Belongs to the CobU/CobP family.</text>
</comment>
<evidence type="ECO:0000256" key="3">
    <source>
        <dbReference type="ARBA" id="ARBA00001522"/>
    </source>
</evidence>
<sequence>MRVAGSELVLGGQRSGKSRRAEQLAQAWLAGDAGHRASFVVTAHGGDEEMQSRIERHRADRAERLPGAATVEAPRALAEAIAAHSRADTLIVVDCLTLWLANLHPLDESGIAQETDRLADAVAQAAGPVVLVSNEIGLGVVPMGREVRAYVDALGRINQALAAVCERVTLVAAGLPLVLKGSL</sequence>
<protein>
    <recommendedName>
        <fullName evidence="14">Bifunctional adenosylcobalamin biosynthesis protein</fullName>
        <ecNumber evidence="14">2.7.1.156</ecNumber>
        <ecNumber evidence="14">2.7.7.62</ecNumber>
    </recommendedName>
</protein>
<evidence type="ECO:0000256" key="16">
    <source>
        <dbReference type="PIRSR" id="PIRSR006135-2"/>
    </source>
</evidence>
<evidence type="ECO:0000256" key="10">
    <source>
        <dbReference type="ARBA" id="ARBA00022741"/>
    </source>
</evidence>
<dbReference type="EC" id="2.7.1.156" evidence="14"/>
<evidence type="ECO:0000256" key="9">
    <source>
        <dbReference type="ARBA" id="ARBA00022679"/>
    </source>
</evidence>
<dbReference type="PIRSF" id="PIRSF006135">
    <property type="entry name" value="CobU"/>
    <property type="match status" value="1"/>
</dbReference>
<evidence type="ECO:0000256" key="4">
    <source>
        <dbReference type="ARBA" id="ARBA00003889"/>
    </source>
</evidence>
<evidence type="ECO:0000313" key="17">
    <source>
        <dbReference type="EMBL" id="QHI97048.1"/>
    </source>
</evidence>
<evidence type="ECO:0000256" key="7">
    <source>
        <dbReference type="ARBA" id="ARBA00007490"/>
    </source>
</evidence>
<feature type="binding site" evidence="16">
    <location>
        <position position="72"/>
    </location>
    <ligand>
        <name>GTP</name>
        <dbReference type="ChEBI" id="CHEBI:37565"/>
    </ligand>
</feature>
<proteinExistence type="inferred from homology"/>
<dbReference type="EC" id="2.7.7.62" evidence="14"/>
<evidence type="ECO:0000256" key="5">
    <source>
        <dbReference type="ARBA" id="ARBA00004692"/>
    </source>
</evidence>
<evidence type="ECO:0000256" key="1">
    <source>
        <dbReference type="ARBA" id="ARBA00000312"/>
    </source>
</evidence>
<dbReference type="Proteomes" id="UP000464787">
    <property type="component" value="Chromosome"/>
</dbReference>
<dbReference type="InterPro" id="IPR027417">
    <property type="entry name" value="P-loop_NTPase"/>
</dbReference>
<dbReference type="PANTHER" id="PTHR34848:SF1">
    <property type="entry name" value="BIFUNCTIONAL ADENOSYLCOBALAMIN BIOSYNTHESIS PROTEIN COBU"/>
    <property type="match status" value="1"/>
</dbReference>
<keyword evidence="18" id="KW-1185">Reference proteome</keyword>
<evidence type="ECO:0000256" key="8">
    <source>
        <dbReference type="ARBA" id="ARBA00022573"/>
    </source>
</evidence>
<accession>A0A857J289</accession>
<organism evidence="17 18">
    <name type="scientific">Xylophilus rhododendri</name>
    <dbReference type="NCBI Taxonomy" id="2697032"/>
    <lineage>
        <taxon>Bacteria</taxon>
        <taxon>Pseudomonadati</taxon>
        <taxon>Pseudomonadota</taxon>
        <taxon>Betaproteobacteria</taxon>
        <taxon>Burkholderiales</taxon>
        <taxon>Xylophilus</taxon>
    </lineage>
</organism>
<evidence type="ECO:0000256" key="2">
    <source>
        <dbReference type="ARBA" id="ARBA00000711"/>
    </source>
</evidence>
<dbReference type="RefSeq" id="WP_160550566.1">
    <property type="nucleotide sequence ID" value="NZ_CP047650.1"/>
</dbReference>
<keyword evidence="10 14" id="KW-0547">Nucleotide-binding</keyword>
<dbReference type="NCBIfam" id="NF004469">
    <property type="entry name" value="PRK05800.1"/>
    <property type="match status" value="1"/>
</dbReference>
<evidence type="ECO:0000256" key="15">
    <source>
        <dbReference type="PIRSR" id="PIRSR006135-1"/>
    </source>
</evidence>
<feature type="binding site" evidence="16">
    <location>
        <begin position="58"/>
        <end position="61"/>
    </location>
    <ligand>
        <name>GTP</name>
        <dbReference type="ChEBI" id="CHEBI:37565"/>
    </ligand>
</feature>
<keyword evidence="8 14" id="KW-0169">Cobalamin biosynthesis</keyword>
<dbReference type="Pfam" id="PF02283">
    <property type="entry name" value="CobU"/>
    <property type="match status" value="1"/>
</dbReference>
<dbReference type="GO" id="GO:0008820">
    <property type="term" value="F:cobinamide phosphate guanylyltransferase activity"/>
    <property type="evidence" value="ECO:0007669"/>
    <property type="project" value="UniProtKB-UniRule"/>
</dbReference>
<evidence type="ECO:0000256" key="6">
    <source>
        <dbReference type="ARBA" id="ARBA00005159"/>
    </source>
</evidence>
<evidence type="ECO:0000256" key="14">
    <source>
        <dbReference type="PIRNR" id="PIRNR006135"/>
    </source>
</evidence>
<comment type="pathway">
    <text evidence="5 14">Cofactor biosynthesis; adenosylcobalamin biosynthesis; adenosylcobalamin from cob(II)yrinate a,c-diamide: step 6/7.</text>
</comment>
<name>A0A857J289_9BURK</name>
<dbReference type="SUPFAM" id="SSF52540">
    <property type="entry name" value="P-loop containing nucleoside triphosphate hydrolases"/>
    <property type="match status" value="1"/>
</dbReference>
<evidence type="ECO:0000256" key="13">
    <source>
        <dbReference type="ARBA" id="ARBA00023134"/>
    </source>
</evidence>
<keyword evidence="12 14" id="KW-0067">ATP-binding</keyword>
<reference evidence="17 18" key="1">
    <citation type="submission" date="2020-01" db="EMBL/GenBank/DDBJ databases">
        <title>Genome sequencing of strain KACC 21265.</title>
        <authorList>
            <person name="Heo J."/>
            <person name="Kim S.-J."/>
            <person name="Kim J.-S."/>
            <person name="Hong S.-B."/>
            <person name="Kwon S.-W."/>
        </authorList>
    </citation>
    <scope>NUCLEOTIDE SEQUENCE [LARGE SCALE GENOMIC DNA]</scope>
    <source>
        <strain evidence="17 18">KACC 21265</strain>
    </source>
</reference>
<evidence type="ECO:0000256" key="12">
    <source>
        <dbReference type="ARBA" id="ARBA00022840"/>
    </source>
</evidence>